<keyword evidence="2 5" id="KW-0812">Transmembrane</keyword>
<dbReference type="GO" id="GO:0006508">
    <property type="term" value="P:proteolysis"/>
    <property type="evidence" value="ECO:0007669"/>
    <property type="project" value="UniProtKB-KW"/>
</dbReference>
<evidence type="ECO:0000259" key="6">
    <source>
        <dbReference type="Pfam" id="PF01694"/>
    </source>
</evidence>
<feature type="transmembrane region" description="Helical" evidence="5">
    <location>
        <begin position="162"/>
        <end position="182"/>
    </location>
</feature>
<gene>
    <name evidence="7" type="ORF">AYJ05_11350</name>
</gene>
<dbReference type="InterPro" id="IPR022764">
    <property type="entry name" value="Peptidase_S54_rhomboid_dom"/>
</dbReference>
<organism evidence="7 8">
    <name type="scientific">Corynebacterium stationis</name>
    <dbReference type="NCBI Taxonomy" id="1705"/>
    <lineage>
        <taxon>Bacteria</taxon>
        <taxon>Bacillati</taxon>
        <taxon>Actinomycetota</taxon>
        <taxon>Actinomycetes</taxon>
        <taxon>Mycobacteriales</taxon>
        <taxon>Corynebacteriaceae</taxon>
        <taxon>Corynebacterium</taxon>
    </lineage>
</organism>
<dbReference type="PANTHER" id="PTHR43731:SF9">
    <property type="entry name" value="SLR1461 PROTEIN"/>
    <property type="match status" value="1"/>
</dbReference>
<feature type="transmembrane region" description="Helical" evidence="5">
    <location>
        <begin position="188"/>
        <end position="207"/>
    </location>
</feature>
<dbReference type="STRING" id="1705.CA21670_10100"/>
<dbReference type="RefSeq" id="WP_066838907.1">
    <property type="nucleotide sequence ID" value="NZ_CAJUDP010000055.1"/>
</dbReference>
<dbReference type="Pfam" id="PF01694">
    <property type="entry name" value="Rhomboid"/>
    <property type="match status" value="1"/>
</dbReference>
<protein>
    <submittedName>
        <fullName evidence="7">Rhomboid family intramembrane serine protease</fullName>
    </submittedName>
</protein>
<dbReference type="GO" id="GO:0004252">
    <property type="term" value="F:serine-type endopeptidase activity"/>
    <property type="evidence" value="ECO:0007669"/>
    <property type="project" value="InterPro"/>
</dbReference>
<dbReference type="SUPFAM" id="SSF144091">
    <property type="entry name" value="Rhomboid-like"/>
    <property type="match status" value="1"/>
</dbReference>
<reference evidence="8" key="1">
    <citation type="submission" date="2016-02" db="EMBL/GenBank/DDBJ databases">
        <authorList>
            <person name="Kaur G."/>
            <person name="Nair G.R."/>
            <person name="Mayilraj S."/>
        </authorList>
    </citation>
    <scope>NUCLEOTIDE SEQUENCE [LARGE SCALE GENOMIC DNA]</scope>
    <source>
        <strain evidence="8">GA-15</strain>
    </source>
</reference>
<comment type="subcellular location">
    <subcellularLocation>
        <location evidence="1">Membrane</location>
        <topology evidence="1">Multi-pass membrane protein</topology>
    </subcellularLocation>
</comment>
<dbReference type="KEGG" id="csta:CSTAT_10740"/>
<dbReference type="InterPro" id="IPR050925">
    <property type="entry name" value="Rhomboid_protease_S54"/>
</dbReference>
<dbReference type="OrthoDB" id="465874at2"/>
<comment type="caution">
    <text evidence="7">The sequence shown here is derived from an EMBL/GenBank/DDBJ whole genome shotgun (WGS) entry which is preliminary data.</text>
</comment>
<dbReference type="GeneID" id="78286439"/>
<dbReference type="Gene3D" id="1.20.1540.10">
    <property type="entry name" value="Rhomboid-like"/>
    <property type="match status" value="1"/>
</dbReference>
<dbReference type="PANTHER" id="PTHR43731">
    <property type="entry name" value="RHOMBOID PROTEASE"/>
    <property type="match status" value="1"/>
</dbReference>
<dbReference type="EMBL" id="LSTQ01000009">
    <property type="protein sequence ID" value="OAH30241.1"/>
    <property type="molecule type" value="Genomic_DNA"/>
</dbReference>
<dbReference type="AlphaFoldDB" id="A0A177IPR6"/>
<feature type="transmembrane region" description="Helical" evidence="5">
    <location>
        <begin position="80"/>
        <end position="102"/>
    </location>
</feature>
<name>A0A177IPR6_9CORY</name>
<feature type="domain" description="Peptidase S54 rhomboid" evidence="6">
    <location>
        <begin position="73"/>
        <end position="205"/>
    </location>
</feature>
<keyword evidence="7" id="KW-0378">Hydrolase</keyword>
<evidence type="ECO:0000313" key="7">
    <source>
        <dbReference type="EMBL" id="OAH30241.1"/>
    </source>
</evidence>
<feature type="transmembrane region" description="Helical" evidence="5">
    <location>
        <begin position="36"/>
        <end position="60"/>
    </location>
</feature>
<evidence type="ECO:0000256" key="3">
    <source>
        <dbReference type="ARBA" id="ARBA00022989"/>
    </source>
</evidence>
<evidence type="ECO:0000256" key="4">
    <source>
        <dbReference type="ARBA" id="ARBA00023136"/>
    </source>
</evidence>
<keyword evidence="8" id="KW-1185">Reference proteome</keyword>
<keyword evidence="3 5" id="KW-1133">Transmembrane helix</keyword>
<evidence type="ECO:0000256" key="2">
    <source>
        <dbReference type="ARBA" id="ARBA00022692"/>
    </source>
</evidence>
<dbReference type="GO" id="GO:0016020">
    <property type="term" value="C:membrane"/>
    <property type="evidence" value="ECO:0007669"/>
    <property type="project" value="UniProtKB-SubCell"/>
</dbReference>
<evidence type="ECO:0000256" key="5">
    <source>
        <dbReference type="SAM" id="Phobius"/>
    </source>
</evidence>
<dbReference type="Proteomes" id="UP000076947">
    <property type="component" value="Unassembled WGS sequence"/>
</dbReference>
<dbReference type="InterPro" id="IPR035952">
    <property type="entry name" value="Rhomboid-like_sf"/>
</dbReference>
<feature type="transmembrane region" description="Helical" evidence="5">
    <location>
        <begin position="135"/>
        <end position="155"/>
    </location>
</feature>
<accession>A0A177IPR6</accession>
<keyword evidence="7" id="KW-0645">Protease</keyword>
<evidence type="ECO:0000256" key="1">
    <source>
        <dbReference type="ARBA" id="ARBA00004141"/>
    </source>
</evidence>
<keyword evidence="4 5" id="KW-0472">Membrane</keyword>
<sequence length="223" mass="23785">MTYPAPIPQPAGKRTSNNGISANYTKRGRIATGLTFALGYVAVLWLVHLVNTFIFGGALTNFGIHPLDFNGLLGIITSPFLHANFEHLISNSISGAIFCFLVGLSGRRAWWEVTLLVVLIGGIGTWLLGGPGTNHIGASGVVYGWWAYLLIRGIFNRSLGQIALGILLGIFYSGMIFGVLPIYEGVSWQAHLFGAAGGVLAGSVITSDDTKAQIARRKAKAVR</sequence>
<evidence type="ECO:0000313" key="8">
    <source>
        <dbReference type="Proteomes" id="UP000076947"/>
    </source>
</evidence>
<feature type="transmembrane region" description="Helical" evidence="5">
    <location>
        <begin position="109"/>
        <end position="129"/>
    </location>
</feature>
<proteinExistence type="predicted"/>